<dbReference type="SUPFAM" id="SSF53448">
    <property type="entry name" value="Nucleotide-diphospho-sugar transferases"/>
    <property type="match status" value="1"/>
</dbReference>
<dbReference type="Proteomes" id="UP000478505">
    <property type="component" value="Unassembled WGS sequence"/>
</dbReference>
<keyword evidence="3" id="KW-1185">Reference proteome</keyword>
<dbReference type="Gene3D" id="3.90.550.10">
    <property type="entry name" value="Spore Coat Polysaccharide Biosynthesis Protein SpsA, Chain A"/>
    <property type="match status" value="1"/>
</dbReference>
<reference evidence="2 3" key="1">
    <citation type="submission" date="2020-02" db="EMBL/GenBank/DDBJ databases">
        <title>Flavobacteriaceae Psychroflexus bacterium YR1-1, complete genome.</title>
        <authorList>
            <person name="Li Y."/>
            <person name="Wu S."/>
        </authorList>
    </citation>
    <scope>NUCLEOTIDE SEQUENCE [LARGE SCALE GENOMIC DNA]</scope>
    <source>
        <strain evidence="2 3">YR1-1</strain>
    </source>
</reference>
<name>A0A6B3R8S8_9FLAO</name>
<dbReference type="GO" id="GO:0016740">
    <property type="term" value="F:transferase activity"/>
    <property type="evidence" value="ECO:0007669"/>
    <property type="project" value="UniProtKB-KW"/>
</dbReference>
<gene>
    <name evidence="2" type="ORF">G3567_07270</name>
</gene>
<evidence type="ECO:0000259" key="1">
    <source>
        <dbReference type="Pfam" id="PF00535"/>
    </source>
</evidence>
<dbReference type="EMBL" id="JAAIKD010000003">
    <property type="protein sequence ID" value="NEV93944.1"/>
    <property type="molecule type" value="Genomic_DNA"/>
</dbReference>
<dbReference type="AlphaFoldDB" id="A0A6B3R8S8"/>
<organism evidence="2 3">
    <name type="scientific">Psychroflexus aurantiacus</name>
    <dbReference type="NCBI Taxonomy" id="2709310"/>
    <lineage>
        <taxon>Bacteria</taxon>
        <taxon>Pseudomonadati</taxon>
        <taxon>Bacteroidota</taxon>
        <taxon>Flavobacteriia</taxon>
        <taxon>Flavobacteriales</taxon>
        <taxon>Flavobacteriaceae</taxon>
        <taxon>Psychroflexus</taxon>
    </lineage>
</organism>
<proteinExistence type="predicted"/>
<accession>A0A6B3R8S8</accession>
<dbReference type="InterPro" id="IPR029044">
    <property type="entry name" value="Nucleotide-diphossugar_trans"/>
</dbReference>
<dbReference type="CDD" id="cd00761">
    <property type="entry name" value="Glyco_tranf_GTA_type"/>
    <property type="match status" value="1"/>
</dbReference>
<feature type="domain" description="Glycosyltransferase 2-like" evidence="1">
    <location>
        <begin position="4"/>
        <end position="138"/>
    </location>
</feature>
<protein>
    <submittedName>
        <fullName evidence="2">Glycosyltransferase family 2 protein</fullName>
    </submittedName>
</protein>
<keyword evidence="2" id="KW-0808">Transferase</keyword>
<comment type="caution">
    <text evidence="2">The sequence shown here is derived from an EMBL/GenBank/DDBJ whole genome shotgun (WGS) entry which is preliminary data.</text>
</comment>
<evidence type="ECO:0000313" key="2">
    <source>
        <dbReference type="EMBL" id="NEV93944.1"/>
    </source>
</evidence>
<dbReference type="Pfam" id="PF00535">
    <property type="entry name" value="Glycos_transf_2"/>
    <property type="match status" value="1"/>
</dbReference>
<dbReference type="InterPro" id="IPR001173">
    <property type="entry name" value="Glyco_trans_2-like"/>
</dbReference>
<evidence type="ECO:0000313" key="3">
    <source>
        <dbReference type="Proteomes" id="UP000478505"/>
    </source>
</evidence>
<sequence>MIAIIIPYYKKKFFRNTLKSLANQTDKRFKVYIGDDDSPENPTDIISEFKDTLNIVYFKFQINLGSKSLVKHWERCINLIRDENWITILGDDDTYGANVVSEFYNNYNDLFNLDIKVLRYSTIKIDSKDKQISKVNTNERIEKSIDFFFKNTPSSLSEYFFEREQLQKVKFKDFPLAWHSDQLAVIEVSDFGNVLSVENANVYVRISELSISGNQNLYYEKLNASFMFYHYLLKKYLSKFDKQQYDMLSIKLNKCFINNKKRVDWFLKTSYLYLTNKKIKDFFLFYNQIIKNL</sequence>
<dbReference type="RefSeq" id="WP_164004659.1">
    <property type="nucleotide sequence ID" value="NZ_JAAIKD010000003.1"/>
</dbReference>